<dbReference type="AlphaFoldDB" id="A0ABC8R2A9"/>
<gene>
    <name evidence="2" type="ORF">ILEXP_LOCUS6511</name>
</gene>
<sequence length="139" mass="15471">MKLSKTEELCNTSSIPKLLPLLALSLDLAAPTLTALLKMGSWLSTEEFSVKRIVDIMALAGNRLLDLELSWLSHVVYILPIYHTSFIKRIIMDDIHEYLLLKGVEAVAIHGGKDQEEREYAISSFKAGKNDVLVATDVC</sequence>
<dbReference type="Pfam" id="PF00271">
    <property type="entry name" value="Helicase_C"/>
    <property type="match status" value="1"/>
</dbReference>
<accession>A0ABC8R2A9</accession>
<dbReference type="Gene3D" id="3.40.50.300">
    <property type="entry name" value="P-loop containing nucleotide triphosphate hydrolases"/>
    <property type="match status" value="1"/>
</dbReference>
<dbReference type="PROSITE" id="PS51194">
    <property type="entry name" value="HELICASE_CTER"/>
    <property type="match status" value="1"/>
</dbReference>
<feature type="domain" description="Helicase C-terminal" evidence="1">
    <location>
        <begin position="64"/>
        <end position="139"/>
    </location>
</feature>
<dbReference type="InterPro" id="IPR001650">
    <property type="entry name" value="Helicase_C-like"/>
</dbReference>
<name>A0ABC8R2A9_9AQUA</name>
<dbReference type="Proteomes" id="UP001642360">
    <property type="component" value="Unassembled WGS sequence"/>
</dbReference>
<evidence type="ECO:0000313" key="3">
    <source>
        <dbReference type="Proteomes" id="UP001642360"/>
    </source>
</evidence>
<organism evidence="2 3">
    <name type="scientific">Ilex paraguariensis</name>
    <name type="common">yerba mate</name>
    <dbReference type="NCBI Taxonomy" id="185542"/>
    <lineage>
        <taxon>Eukaryota</taxon>
        <taxon>Viridiplantae</taxon>
        <taxon>Streptophyta</taxon>
        <taxon>Embryophyta</taxon>
        <taxon>Tracheophyta</taxon>
        <taxon>Spermatophyta</taxon>
        <taxon>Magnoliopsida</taxon>
        <taxon>eudicotyledons</taxon>
        <taxon>Gunneridae</taxon>
        <taxon>Pentapetalae</taxon>
        <taxon>asterids</taxon>
        <taxon>campanulids</taxon>
        <taxon>Aquifoliales</taxon>
        <taxon>Aquifoliaceae</taxon>
        <taxon>Ilex</taxon>
    </lineage>
</organism>
<protein>
    <recommendedName>
        <fullName evidence="1">Helicase C-terminal domain-containing protein</fullName>
    </recommendedName>
</protein>
<keyword evidence="3" id="KW-1185">Reference proteome</keyword>
<proteinExistence type="predicted"/>
<dbReference type="EMBL" id="CAUOFW020000939">
    <property type="protein sequence ID" value="CAK9139145.1"/>
    <property type="molecule type" value="Genomic_DNA"/>
</dbReference>
<evidence type="ECO:0000313" key="2">
    <source>
        <dbReference type="EMBL" id="CAK9139145.1"/>
    </source>
</evidence>
<dbReference type="InterPro" id="IPR027417">
    <property type="entry name" value="P-loop_NTPase"/>
</dbReference>
<reference evidence="2 3" key="1">
    <citation type="submission" date="2024-02" db="EMBL/GenBank/DDBJ databases">
        <authorList>
            <person name="Vignale AGUSTIN F."/>
            <person name="Sosa J E."/>
            <person name="Modenutti C."/>
        </authorList>
    </citation>
    <scope>NUCLEOTIDE SEQUENCE [LARGE SCALE GENOMIC DNA]</scope>
</reference>
<comment type="caution">
    <text evidence="2">The sequence shown here is derived from an EMBL/GenBank/DDBJ whole genome shotgun (WGS) entry which is preliminary data.</text>
</comment>
<evidence type="ECO:0000259" key="1">
    <source>
        <dbReference type="PROSITE" id="PS51194"/>
    </source>
</evidence>
<dbReference type="SUPFAM" id="SSF52540">
    <property type="entry name" value="P-loop containing nucleoside triphosphate hydrolases"/>
    <property type="match status" value="1"/>
</dbReference>